<organism evidence="1 2">
    <name type="scientific">Hanstruepera neustonica</name>
    <dbReference type="NCBI Taxonomy" id="1445657"/>
    <lineage>
        <taxon>Bacteria</taxon>
        <taxon>Pseudomonadati</taxon>
        <taxon>Bacteroidota</taxon>
        <taxon>Flavobacteriia</taxon>
        <taxon>Flavobacteriales</taxon>
        <taxon>Flavobacteriaceae</taxon>
        <taxon>Hanstruepera</taxon>
    </lineage>
</organism>
<dbReference type="EMBL" id="POWF01000010">
    <property type="protein sequence ID" value="PNQ72206.1"/>
    <property type="molecule type" value="Genomic_DNA"/>
</dbReference>
<dbReference type="Pfam" id="PF09912">
    <property type="entry name" value="DUF2141"/>
    <property type="match status" value="1"/>
</dbReference>
<accession>A0A2K1DVZ3</accession>
<evidence type="ECO:0000313" key="1">
    <source>
        <dbReference type="EMBL" id="PNQ72206.1"/>
    </source>
</evidence>
<gene>
    <name evidence="1" type="ORF">C1T31_12840</name>
</gene>
<dbReference type="OrthoDB" id="9788332at2"/>
<dbReference type="AlphaFoldDB" id="A0A2K1DVZ3"/>
<reference evidence="1 2" key="1">
    <citation type="submission" date="2018-01" db="EMBL/GenBank/DDBJ databases">
        <title>The draft genome of Hanstruepera neustonica JCM19743.</title>
        <authorList>
            <person name="He R.-H."/>
            <person name="Du Z.-J."/>
        </authorList>
    </citation>
    <scope>NUCLEOTIDE SEQUENCE [LARGE SCALE GENOMIC DNA]</scope>
    <source>
        <strain evidence="1 2">JCM19743</strain>
    </source>
</reference>
<name>A0A2K1DVZ3_9FLAO</name>
<comment type="caution">
    <text evidence="1">The sequence shown here is derived from an EMBL/GenBank/DDBJ whole genome shotgun (WGS) entry which is preliminary data.</text>
</comment>
<evidence type="ECO:0008006" key="3">
    <source>
        <dbReference type="Google" id="ProtNLM"/>
    </source>
</evidence>
<dbReference type="InterPro" id="IPR018673">
    <property type="entry name" value="DUF2141"/>
</dbReference>
<protein>
    <recommendedName>
        <fullName evidence="3">DUF2141 domain-containing protein</fullName>
    </recommendedName>
</protein>
<evidence type="ECO:0000313" key="2">
    <source>
        <dbReference type="Proteomes" id="UP000236641"/>
    </source>
</evidence>
<dbReference type="Proteomes" id="UP000236641">
    <property type="component" value="Unassembled WGS sequence"/>
</dbReference>
<sequence length="139" mass="15265">MKTIALIIALVVTSIFGYSQEQTETFSVTVKVANPLNDNGHVLIGLHTADTFMKGKGILNAKSKVTDGQVSVTFENVAPGNYAIMVLHDENDNDRMDFEANGMPKESYGMSNNPMLYGPPTFADAQFELTESKEIVIRF</sequence>
<proteinExistence type="predicted"/>
<dbReference type="RefSeq" id="WP_103052917.1">
    <property type="nucleotide sequence ID" value="NZ_POWF01000010.1"/>
</dbReference>
<keyword evidence="2" id="KW-1185">Reference proteome</keyword>